<evidence type="ECO:0000313" key="3">
    <source>
        <dbReference type="Proteomes" id="UP000061382"/>
    </source>
</evidence>
<keyword evidence="1" id="KW-0732">Signal</keyword>
<proteinExistence type="predicted"/>
<gene>
    <name evidence="2" type="ORF">DC20_09775</name>
</gene>
<feature type="signal peptide" evidence="1">
    <location>
        <begin position="1"/>
        <end position="19"/>
    </location>
</feature>
<protein>
    <recommendedName>
        <fullName evidence="4">Lipoprotein</fullName>
    </recommendedName>
</protein>
<organism evidence="2 3">
    <name type="scientific">Rufibacter tibetensis</name>
    <dbReference type="NCBI Taxonomy" id="512763"/>
    <lineage>
        <taxon>Bacteria</taxon>
        <taxon>Pseudomonadati</taxon>
        <taxon>Bacteroidota</taxon>
        <taxon>Cytophagia</taxon>
        <taxon>Cytophagales</taxon>
        <taxon>Hymenobacteraceae</taxon>
        <taxon>Rufibacter</taxon>
    </lineage>
</organism>
<name>A0A0P0CIM4_9BACT</name>
<sequence>MNTLKILFLSAVATVLVGAAGCSMPDMKVSEGMQQDATAMPVVGRSAFRLSIGKEKGFGFGNYQLEGIQRGWTRKTGNEGGNLLNVAEGYQKYSFGVRDTVRQKTFFVQAAAMLRSITAEAAGFSVDLNKQREFLRVAFHSPESGEWELSLADPGHFMQRKNFLGKLSNGTHEIEVFPLYRFEGKSLPSSAAIGYEFSQEGHVLATVQTMNTGKVWMKNTLSPDLRMVLASACGSLLLYNKLDESN</sequence>
<dbReference type="KEGG" id="rti:DC20_09775"/>
<dbReference type="RefSeq" id="WP_062543668.1">
    <property type="nucleotide sequence ID" value="NZ_CP012643.1"/>
</dbReference>
<evidence type="ECO:0000313" key="2">
    <source>
        <dbReference type="EMBL" id="ALI99213.1"/>
    </source>
</evidence>
<keyword evidence="3" id="KW-1185">Reference proteome</keyword>
<feature type="chain" id="PRO_5006042621" description="Lipoprotein" evidence="1">
    <location>
        <begin position="20"/>
        <end position="246"/>
    </location>
</feature>
<evidence type="ECO:0000256" key="1">
    <source>
        <dbReference type="SAM" id="SignalP"/>
    </source>
</evidence>
<dbReference type="AlphaFoldDB" id="A0A0P0CIM4"/>
<evidence type="ECO:0008006" key="4">
    <source>
        <dbReference type="Google" id="ProtNLM"/>
    </source>
</evidence>
<dbReference type="PATRIC" id="fig|512763.3.peg.2156"/>
<dbReference type="Proteomes" id="UP000061382">
    <property type="component" value="Chromosome"/>
</dbReference>
<dbReference type="PROSITE" id="PS51257">
    <property type="entry name" value="PROKAR_LIPOPROTEIN"/>
    <property type="match status" value="1"/>
</dbReference>
<dbReference type="OrthoDB" id="1420435at2"/>
<accession>A0A0P0CIM4</accession>
<reference evidence="2 3" key="1">
    <citation type="submission" date="2015-08" db="EMBL/GenBank/DDBJ databases">
        <title>Complete genome sequence of Rufibacter tibetensis strain 1351t, a radiation-resistant bacterium from tibet plateau.</title>
        <authorList>
            <person name="Dai J."/>
        </authorList>
    </citation>
    <scope>NUCLEOTIDE SEQUENCE [LARGE SCALE GENOMIC DNA]</scope>
    <source>
        <strain evidence="2 3">1351</strain>
    </source>
</reference>
<dbReference type="EMBL" id="CP012643">
    <property type="protein sequence ID" value="ALI99213.1"/>
    <property type="molecule type" value="Genomic_DNA"/>
</dbReference>